<dbReference type="InterPro" id="IPR051447">
    <property type="entry name" value="Lipoprotein-release_system"/>
</dbReference>
<keyword evidence="4" id="KW-1003">Cell membrane</keyword>
<dbReference type="Pfam" id="PF12704">
    <property type="entry name" value="MacB_PCD"/>
    <property type="match status" value="1"/>
</dbReference>
<keyword evidence="6" id="KW-1133">Transmembrane helix</keyword>
<comment type="subcellular location">
    <subcellularLocation>
        <location evidence="1">Cell membrane</location>
        <topology evidence="1">Multi-pass membrane protein</topology>
    </subcellularLocation>
</comment>
<keyword evidence="10" id="KW-0449">Lipoprotein</keyword>
<evidence type="ECO:0000313" key="10">
    <source>
        <dbReference type="EMBL" id="PTB90011.1"/>
    </source>
</evidence>
<keyword evidence="7" id="KW-0472">Membrane</keyword>
<evidence type="ECO:0000313" key="11">
    <source>
        <dbReference type="Proteomes" id="UP000242087"/>
    </source>
</evidence>
<feature type="domain" description="MacB-like periplasmic core" evidence="9">
    <location>
        <begin position="31"/>
        <end position="220"/>
    </location>
</feature>
<evidence type="ECO:0000256" key="6">
    <source>
        <dbReference type="ARBA" id="ARBA00022989"/>
    </source>
</evidence>
<evidence type="ECO:0000256" key="1">
    <source>
        <dbReference type="ARBA" id="ARBA00004651"/>
    </source>
</evidence>
<gene>
    <name evidence="10" type="ORF">C9927_00865</name>
</gene>
<evidence type="ECO:0000256" key="2">
    <source>
        <dbReference type="ARBA" id="ARBA00005236"/>
    </source>
</evidence>
<dbReference type="InterPro" id="IPR003838">
    <property type="entry name" value="ABC3_permease_C"/>
</dbReference>
<comment type="similarity">
    <text evidence="2">Belongs to the ABC-4 integral membrane protein family. LolC/E subfamily.</text>
</comment>
<dbReference type="PANTHER" id="PTHR30489">
    <property type="entry name" value="LIPOPROTEIN-RELEASING SYSTEM TRANSMEMBRANE PROTEIN LOLE"/>
    <property type="match status" value="1"/>
</dbReference>
<keyword evidence="5 10" id="KW-0812">Transmembrane</keyword>
<dbReference type="InterPro" id="IPR011925">
    <property type="entry name" value="LolCE_TM"/>
</dbReference>
<feature type="domain" description="ABC3 transporter permease C-terminal" evidence="8">
    <location>
        <begin position="270"/>
        <end position="402"/>
    </location>
</feature>
<sequence length="408" mass="44904">MRLDWSIAQRFRRYRASGDGPAQGFLSFISASSTLGIALGCTVFIAALSVMNGFSQLLENRFLQLIPHIEITAVDGELDDVPALVEQVQAHPQVVTARPVIKSQAMVQQGSDFVGMQLQGVALNQPQPIEQYTNSESWQQLTQPRQVIVGSGLADQLEVEQGDTLTLLVAEQNSFRQPRRIQVQVAGTFTFGGQVDHQMAYTSLATARELAGIEQTAAAVELSVRDIYAAQVVAYELGQSIREHVYLDHWMRAQGHLYRDIQLVRIVMYIVLSLVLAVACFNIVSTLIMTVQDKQRQVGILRTMGMRASTVQRLFIWHGLLNGLWGIVFGILGGLTLTASLPALFAGWQRLTGETLLASDVYFVAEIPVALQGQDVLIVTGVALLMSLLATLYPAWRAARLEIIQSLD</sequence>
<evidence type="ECO:0000256" key="3">
    <source>
        <dbReference type="ARBA" id="ARBA00022448"/>
    </source>
</evidence>
<comment type="caution">
    <text evidence="10">The sequence shown here is derived from an EMBL/GenBank/DDBJ whole genome shotgun (WGS) entry which is preliminary data.</text>
</comment>
<dbReference type="Proteomes" id="UP000242087">
    <property type="component" value="Unassembled WGS sequence"/>
</dbReference>
<evidence type="ECO:0000256" key="7">
    <source>
        <dbReference type="ARBA" id="ARBA00023136"/>
    </source>
</evidence>
<evidence type="ECO:0000256" key="5">
    <source>
        <dbReference type="ARBA" id="ARBA00022692"/>
    </source>
</evidence>
<dbReference type="EMBL" id="PYVF01000006">
    <property type="protein sequence ID" value="PTB90011.1"/>
    <property type="molecule type" value="Genomic_DNA"/>
</dbReference>
<organism evidence="10 11">
    <name type="scientific">Pseudidiomarina aestuarii</name>
    <dbReference type="NCBI Taxonomy" id="624146"/>
    <lineage>
        <taxon>Bacteria</taxon>
        <taxon>Pseudomonadati</taxon>
        <taxon>Pseudomonadota</taxon>
        <taxon>Gammaproteobacteria</taxon>
        <taxon>Alteromonadales</taxon>
        <taxon>Idiomarinaceae</taxon>
        <taxon>Pseudidiomarina</taxon>
    </lineage>
</organism>
<accession>A0A2T4CUQ4</accession>
<dbReference type="GO" id="GO:0042953">
    <property type="term" value="P:lipoprotein transport"/>
    <property type="evidence" value="ECO:0007669"/>
    <property type="project" value="InterPro"/>
</dbReference>
<evidence type="ECO:0000259" key="9">
    <source>
        <dbReference type="Pfam" id="PF12704"/>
    </source>
</evidence>
<reference evidence="10 11" key="1">
    <citation type="submission" date="2018-03" db="EMBL/GenBank/DDBJ databases">
        <title>Cross-interface Injection: A General Nanoliter Liquid Handling Method Applied to Single Cells Genome Amplification Automated Nanoliter Liquid Handling Applied to Single Cell Multiple Displacement Amplification.</title>
        <authorList>
            <person name="Yun J."/>
            <person name="Xu P."/>
            <person name="Xu J."/>
            <person name="Dai X."/>
            <person name="Wang Y."/>
            <person name="Zheng X."/>
            <person name="Cao C."/>
            <person name="Yi Q."/>
            <person name="Zhu Y."/>
            <person name="Wang L."/>
            <person name="Dong Z."/>
            <person name="Huang Y."/>
            <person name="Huang L."/>
            <person name="Du W."/>
        </authorList>
    </citation>
    <scope>NUCLEOTIDE SEQUENCE [LARGE SCALE GENOMIC DNA]</scope>
    <source>
        <strain evidence="10 11">A12-4</strain>
    </source>
</reference>
<proteinExistence type="inferred from homology"/>
<evidence type="ECO:0000259" key="8">
    <source>
        <dbReference type="Pfam" id="PF02687"/>
    </source>
</evidence>
<dbReference type="PANTHER" id="PTHR30489:SF0">
    <property type="entry name" value="LIPOPROTEIN-RELEASING SYSTEM TRANSMEMBRANE PROTEIN LOLE"/>
    <property type="match status" value="1"/>
</dbReference>
<name>A0A2T4CUQ4_9GAMM</name>
<dbReference type="NCBIfam" id="TIGR02212">
    <property type="entry name" value="lolCE"/>
    <property type="match status" value="1"/>
</dbReference>
<dbReference type="AlphaFoldDB" id="A0A2T4CUQ4"/>
<dbReference type="InterPro" id="IPR025857">
    <property type="entry name" value="MacB_PCD"/>
</dbReference>
<keyword evidence="3" id="KW-0813">Transport</keyword>
<protein>
    <submittedName>
        <fullName evidence="10">Lipoprotein-releasing system transmembrane subunit, LolC/LolE family</fullName>
    </submittedName>
</protein>
<dbReference type="Pfam" id="PF02687">
    <property type="entry name" value="FtsX"/>
    <property type="match status" value="1"/>
</dbReference>
<evidence type="ECO:0000256" key="4">
    <source>
        <dbReference type="ARBA" id="ARBA00022475"/>
    </source>
</evidence>
<dbReference type="GO" id="GO:0044874">
    <property type="term" value="P:lipoprotein localization to outer membrane"/>
    <property type="evidence" value="ECO:0007669"/>
    <property type="project" value="TreeGrafter"/>
</dbReference>
<dbReference type="GO" id="GO:0098797">
    <property type="term" value="C:plasma membrane protein complex"/>
    <property type="evidence" value="ECO:0007669"/>
    <property type="project" value="TreeGrafter"/>
</dbReference>